<dbReference type="Gene3D" id="1.50.10.140">
    <property type="match status" value="1"/>
</dbReference>
<accession>A0A085U5L9</accession>
<protein>
    <submittedName>
        <fullName evidence="4">Protein of uncharacterized function (DUF3131)</fullName>
    </submittedName>
</protein>
<organism evidence="4 5">
    <name type="scientific">Yersinia ruckeri</name>
    <dbReference type="NCBI Taxonomy" id="29486"/>
    <lineage>
        <taxon>Bacteria</taxon>
        <taxon>Pseudomonadati</taxon>
        <taxon>Pseudomonadota</taxon>
        <taxon>Gammaproteobacteria</taxon>
        <taxon>Enterobacterales</taxon>
        <taxon>Yersiniaceae</taxon>
        <taxon>Yersinia</taxon>
    </lineage>
</organism>
<proteinExistence type="predicted"/>
<feature type="domain" description="DUF3131" evidence="2">
    <location>
        <begin position="66"/>
        <end position="429"/>
    </location>
</feature>
<keyword evidence="1" id="KW-0812">Transmembrane</keyword>
<gene>
    <name evidence="3" type="ORF">CSF007_5325</name>
    <name evidence="4" type="ORF">NCTC10476_01047</name>
</gene>
<evidence type="ECO:0000259" key="2">
    <source>
        <dbReference type="Pfam" id="PF11329"/>
    </source>
</evidence>
<dbReference type="InterPro" id="IPR021478">
    <property type="entry name" value="DUF3131"/>
</dbReference>
<dbReference type="Pfam" id="PF11329">
    <property type="entry name" value="DUF3131"/>
    <property type="match status" value="1"/>
</dbReference>
<evidence type="ECO:0000313" key="5">
    <source>
        <dbReference type="Proteomes" id="UP000255169"/>
    </source>
</evidence>
<reference evidence="4 5" key="2">
    <citation type="submission" date="2018-06" db="EMBL/GenBank/DDBJ databases">
        <authorList>
            <consortium name="Pathogen Informatics"/>
            <person name="Doyle S."/>
        </authorList>
    </citation>
    <scope>NUCLEOTIDE SEQUENCE [LARGE SCALE GENOMIC DNA]</scope>
    <source>
        <strain evidence="4 5">NCTC10476</strain>
    </source>
</reference>
<keyword evidence="1" id="KW-0472">Membrane</keyword>
<reference evidence="3" key="1">
    <citation type="journal article" date="2015" name="Genome Announc.">
        <title>Complete Genome Sequence of Yersinia ruckeri Strain CSF007-82, Etiologic Agent of Red Mouth Disease in Salmonid Fish.</title>
        <authorList>
            <person name="Nelson M.C."/>
            <person name="LaPatra S.E."/>
            <person name="Welch T.J."/>
            <person name="Graf J."/>
        </authorList>
    </citation>
    <scope>NUCLEOTIDE SEQUENCE</scope>
    <source>
        <strain evidence="3">CSF007-82</strain>
    </source>
</reference>
<dbReference type="PATRIC" id="fig|29486.44.peg.2440"/>
<evidence type="ECO:0000256" key="1">
    <source>
        <dbReference type="SAM" id="Phobius"/>
    </source>
</evidence>
<dbReference type="Proteomes" id="UP000255169">
    <property type="component" value="Unassembled WGS sequence"/>
</dbReference>
<sequence>MSFKYNLLKARSYLAMVIGILIAFSIVIYVEKNSQDVGDSRVHIPLSVGRPLIPTPRPLSAEEIIWAKTAWQYFINNTQPSGLVNSVDQYPSTTMWDTSSYFMALISAQRIGIIQQDEFDQRISNALAALAKLPLVEGKLPNKAYNTQTLAMVNYNNQPSLQGIGWSAIDISRMMVPLNILVWNYPQHAVEVNKVISRWHLDALVANDQLQGSAINDKTHTISLHQEGRMGYEQYAARTLQLVGINVSLAIDYTAHLKFINVEGILVPDDDRVSKKDGANTFIVSEPYMLTGLELGFDDNSSELAWRVFKAQENRFQRTGIYTSVSEDHVDQAPYFIYSTLHYADEDWAVITEKGERVDQLRQLSTKTAFSWYALWRTPYSEQTRNQLNRLMDQNKGWYSGIYEVNNKINTSFNANTNGVVLESLAFINSGKLLCIACAQAIQPVGAIDKQLK</sequence>
<dbReference type="RefSeq" id="WP_038243860.1">
    <property type="nucleotide sequence ID" value="NZ_CABIHR010000029.1"/>
</dbReference>
<dbReference type="EMBL" id="LN681231">
    <property type="protein sequence ID" value="CEK26832.1"/>
    <property type="molecule type" value="Genomic_DNA"/>
</dbReference>
<evidence type="ECO:0000313" key="3">
    <source>
        <dbReference type="EMBL" id="CEK26832.1"/>
    </source>
</evidence>
<evidence type="ECO:0000313" key="4">
    <source>
        <dbReference type="EMBL" id="SUP99795.1"/>
    </source>
</evidence>
<dbReference type="GeneID" id="66878802"/>
<dbReference type="EMBL" id="UHJG01000001">
    <property type="protein sequence ID" value="SUP99795.1"/>
    <property type="molecule type" value="Genomic_DNA"/>
</dbReference>
<feature type="transmembrane region" description="Helical" evidence="1">
    <location>
        <begin position="12"/>
        <end position="30"/>
    </location>
</feature>
<keyword evidence="5" id="KW-1185">Reference proteome</keyword>
<dbReference type="KEGG" id="yrb:UGYR_15040"/>
<dbReference type="STRING" id="29486.UGYR_15040"/>
<keyword evidence="1" id="KW-1133">Transmembrane helix</keyword>
<dbReference type="eggNOG" id="COG3459">
    <property type="taxonomic scope" value="Bacteria"/>
</dbReference>
<dbReference type="AlphaFoldDB" id="A0A085U5L9"/>
<name>A0A085U5L9_YERRU</name>